<gene>
    <name evidence="2" type="ORF">NCTC11048_00294</name>
</gene>
<dbReference type="Proteomes" id="UP000255549">
    <property type="component" value="Unassembled WGS sequence"/>
</dbReference>
<accession>A0A380G484</accession>
<evidence type="ECO:0000313" key="2">
    <source>
        <dbReference type="EMBL" id="SUM45317.1"/>
    </source>
</evidence>
<evidence type="ECO:0000313" key="3">
    <source>
        <dbReference type="Proteomes" id="UP000255549"/>
    </source>
</evidence>
<dbReference type="EMBL" id="UHDP01000003">
    <property type="protein sequence ID" value="SUM45317.1"/>
    <property type="molecule type" value="Genomic_DNA"/>
</dbReference>
<name>A0A380G484_STAIN</name>
<proteinExistence type="predicted"/>
<sequence>MFVHFNSILLGISCLIAVLLSSFIIKRLHVHIAIKVVIVSVMTLILFIAIYGIFYLLLLR</sequence>
<keyword evidence="1" id="KW-1133">Transmembrane helix</keyword>
<keyword evidence="1" id="KW-0472">Membrane</keyword>
<protein>
    <submittedName>
        <fullName evidence="2">Uncharacterized protein</fullName>
    </submittedName>
</protein>
<feature type="transmembrane region" description="Helical" evidence="1">
    <location>
        <begin position="6"/>
        <end position="25"/>
    </location>
</feature>
<keyword evidence="1" id="KW-0812">Transmembrane</keyword>
<feature type="transmembrane region" description="Helical" evidence="1">
    <location>
        <begin position="32"/>
        <end position="58"/>
    </location>
</feature>
<dbReference type="STRING" id="1141106.GCA_000308095_01154"/>
<dbReference type="RefSeq" id="WP_019168621.1">
    <property type="nucleotide sequence ID" value="NZ_CAIB01000158.1"/>
</dbReference>
<reference evidence="2 3" key="1">
    <citation type="submission" date="2018-06" db="EMBL/GenBank/DDBJ databases">
        <authorList>
            <consortium name="Pathogen Informatics"/>
            <person name="Doyle S."/>
        </authorList>
    </citation>
    <scope>NUCLEOTIDE SEQUENCE [LARGE SCALE GENOMIC DNA]</scope>
    <source>
        <strain evidence="3">NCTC 11048</strain>
    </source>
</reference>
<organism evidence="2 3">
    <name type="scientific">Staphylococcus intermedius NCTC 11048</name>
    <dbReference type="NCBI Taxonomy" id="1141106"/>
    <lineage>
        <taxon>Bacteria</taxon>
        <taxon>Bacillati</taxon>
        <taxon>Bacillota</taxon>
        <taxon>Bacilli</taxon>
        <taxon>Bacillales</taxon>
        <taxon>Staphylococcaceae</taxon>
        <taxon>Staphylococcus</taxon>
        <taxon>Staphylococcus intermedius group</taxon>
    </lineage>
</organism>
<evidence type="ECO:0000256" key="1">
    <source>
        <dbReference type="SAM" id="Phobius"/>
    </source>
</evidence>
<keyword evidence="3" id="KW-1185">Reference proteome</keyword>
<dbReference type="AlphaFoldDB" id="A0A380G484"/>